<evidence type="ECO:0000313" key="1">
    <source>
        <dbReference type="EMBL" id="KAK0407917.1"/>
    </source>
</evidence>
<reference evidence="1" key="1">
    <citation type="submission" date="2023-06" db="EMBL/GenBank/DDBJ databases">
        <title>Genomic analysis of the entomopathogenic nematode Steinernema hermaphroditum.</title>
        <authorList>
            <person name="Schwarz E.M."/>
            <person name="Heppert J.K."/>
            <person name="Baniya A."/>
            <person name="Schwartz H.T."/>
            <person name="Tan C.-H."/>
            <person name="Antoshechkin I."/>
            <person name="Sternberg P.W."/>
            <person name="Goodrich-Blair H."/>
            <person name="Dillman A.R."/>
        </authorList>
    </citation>
    <scope>NUCLEOTIDE SEQUENCE</scope>
    <source>
        <strain evidence="1">PS9179</strain>
        <tissue evidence="1">Whole animal</tissue>
    </source>
</reference>
<dbReference type="AlphaFoldDB" id="A0AA39HL59"/>
<dbReference type="Proteomes" id="UP001175271">
    <property type="component" value="Unassembled WGS sequence"/>
</dbReference>
<name>A0AA39HL59_9BILA</name>
<proteinExistence type="predicted"/>
<organism evidence="1 2">
    <name type="scientific">Steinernema hermaphroditum</name>
    <dbReference type="NCBI Taxonomy" id="289476"/>
    <lineage>
        <taxon>Eukaryota</taxon>
        <taxon>Metazoa</taxon>
        <taxon>Ecdysozoa</taxon>
        <taxon>Nematoda</taxon>
        <taxon>Chromadorea</taxon>
        <taxon>Rhabditida</taxon>
        <taxon>Tylenchina</taxon>
        <taxon>Panagrolaimomorpha</taxon>
        <taxon>Strongyloidoidea</taxon>
        <taxon>Steinernematidae</taxon>
        <taxon>Steinernema</taxon>
    </lineage>
</organism>
<keyword evidence="2" id="KW-1185">Reference proteome</keyword>
<dbReference type="EMBL" id="JAUCMV010000003">
    <property type="protein sequence ID" value="KAK0407917.1"/>
    <property type="molecule type" value="Genomic_DNA"/>
</dbReference>
<sequence>MDDIESANCCQETLLCDEPVSTEIRARHPTFPFPVAVLDYVVLFSSQKDRKRIASLSQLTQACYRDFRCSINHFDLADMAEELQPYGGLAFAPRSWCEFVVNFLIETPIGNLRSVDLSVMKEKVIEKLYNCTERMCEQTHPLQPIIPNVFASVTSWVLPQYVDWRDMNALCALAPNLEELIITYRCIDMLNRTSDVLLNVGSISEVIETIGGDPKDFTNLLMFEKETKRLRVDASEFTHFVAFLRHGLKNLKLVIVLCDSNEKREDAVQQHVRH</sequence>
<evidence type="ECO:0000313" key="2">
    <source>
        <dbReference type="Proteomes" id="UP001175271"/>
    </source>
</evidence>
<accession>A0AA39HL59</accession>
<protein>
    <submittedName>
        <fullName evidence="1">Uncharacterized protein</fullName>
    </submittedName>
</protein>
<gene>
    <name evidence="1" type="ORF">QR680_003670</name>
</gene>
<comment type="caution">
    <text evidence="1">The sequence shown here is derived from an EMBL/GenBank/DDBJ whole genome shotgun (WGS) entry which is preliminary data.</text>
</comment>